<dbReference type="EMBL" id="WAIE01000002">
    <property type="protein sequence ID" value="KAB1442406.1"/>
    <property type="molecule type" value="Genomic_DNA"/>
</dbReference>
<dbReference type="Proteomes" id="UP000438699">
    <property type="component" value="Unassembled WGS sequence"/>
</dbReference>
<name>A0A6N6N692_9BACT</name>
<evidence type="ECO:0000313" key="2">
    <source>
        <dbReference type="Proteomes" id="UP000438699"/>
    </source>
</evidence>
<sequence length="137" mass="14857">MCSAAVSPEQIREWADCGAYPDAIPLTMAGALAAVLEDNTFVYAAFEGAPALHASERSSVLHERLADYGQSSNCSNPRGHLVRAWMAANRHTTASVAQSLGVSPVAIRRWILGTMRSARIRKWFAENGCPEEVLGRE</sequence>
<gene>
    <name evidence="1" type="ORF">F8A88_08155</name>
</gene>
<evidence type="ECO:0000313" key="1">
    <source>
        <dbReference type="EMBL" id="KAB1442406.1"/>
    </source>
</evidence>
<organism evidence="1 2">
    <name type="scientific">Pseudodesulfovibrio senegalensis</name>
    <dbReference type="NCBI Taxonomy" id="1721087"/>
    <lineage>
        <taxon>Bacteria</taxon>
        <taxon>Pseudomonadati</taxon>
        <taxon>Thermodesulfobacteriota</taxon>
        <taxon>Desulfovibrionia</taxon>
        <taxon>Desulfovibrionales</taxon>
        <taxon>Desulfovibrionaceae</taxon>
    </lineage>
</organism>
<dbReference type="RefSeq" id="WP_151150627.1">
    <property type="nucleotide sequence ID" value="NZ_WAIE01000002.1"/>
</dbReference>
<keyword evidence="2" id="KW-1185">Reference proteome</keyword>
<dbReference type="AlphaFoldDB" id="A0A6N6N692"/>
<accession>A0A6N6N692</accession>
<reference evidence="1 2" key="1">
    <citation type="journal article" date="2017" name="Int. J. Syst. Evol. Microbiol.">
        <title>Desulfovibrio senegalensis sp. nov., a mesophilic sulfate reducer isolated from marine sediment.</title>
        <authorList>
            <person name="Thioye A."/>
            <person name="Gam Z.B.A."/>
            <person name="Mbengue M."/>
            <person name="Cayol J.L."/>
            <person name="Joseph-Bartoli M."/>
            <person name="Toure-Kane C."/>
            <person name="Labat M."/>
        </authorList>
    </citation>
    <scope>NUCLEOTIDE SEQUENCE [LARGE SCALE GENOMIC DNA]</scope>
    <source>
        <strain evidence="1 2">DSM 101509</strain>
    </source>
</reference>
<dbReference type="OrthoDB" id="4706085at2"/>
<proteinExistence type="predicted"/>
<protein>
    <submittedName>
        <fullName evidence="1">Uncharacterized protein</fullName>
    </submittedName>
</protein>
<comment type="caution">
    <text evidence="1">The sequence shown here is derived from an EMBL/GenBank/DDBJ whole genome shotgun (WGS) entry which is preliminary data.</text>
</comment>